<sequence length="638" mass="70720">MTSTSGEQVRCVWRGRVGELAQLLGQPSFYASCVQRYEAANFGSISDAEHHSWHRSWPPLVDVLLRAGLGKMQIYLEYGTPGGAGRFDALLLGKTKHGTPALIVVELKQWTETQVLSDRLVRRSDGMEVSHPVVQVAAYLAFIREWFEAGSATVTVRGLVFLHNATSAEVKELQAGPQPDPSNKIPVLSGEDLGAGVPRKLLAQRLLAADLHAPGDHQITKFERTRWAPTRRLLDSVADMLESARSFTLIGDQQEAFLRIKRAVNQAKQRRERAVITVMGGPGSGKTVIATRLLAYLARQPGLEPRYVSPSGTLIAQLREAAGDRAAADLFLLPREMITHAIRGSRITVLDEGQRFPRPDGGRLLQQIMSKVPILLLFLDERQIIRPNEGFTVEEIRQMASAYGAAVHHLTLAGCFRCNGSRAYANWVDQLLYDTPQQWAGGDFDFALADDPAQLQAWIDYHTVAGARARTAAGFCWPWNRDRSTLRPEVAIRWIDATGQQRLWEAPWNAAKAMGTPPLAPHRNFWATHPGGHRQIGCIYTAQGLEYEYGGVIIGPDLVYRDGTWQARPGESHDDALKGLPPHQYLPLALNIYRVLLTRSTRATRIYSTDPETRAFLASLLKSHQPEQARDGSGVATH</sequence>
<evidence type="ECO:0000313" key="2">
    <source>
        <dbReference type="EMBL" id="MBC6468674.1"/>
    </source>
</evidence>
<organism evidence="2 3">
    <name type="scientific">Actinomadura alba</name>
    <dbReference type="NCBI Taxonomy" id="406431"/>
    <lineage>
        <taxon>Bacteria</taxon>
        <taxon>Bacillati</taxon>
        <taxon>Actinomycetota</taxon>
        <taxon>Actinomycetes</taxon>
        <taxon>Streptosporangiales</taxon>
        <taxon>Thermomonosporaceae</taxon>
        <taxon>Actinomadura</taxon>
    </lineage>
</organism>
<dbReference type="EMBL" id="JABVEC010000020">
    <property type="protein sequence ID" value="MBC6468674.1"/>
    <property type="molecule type" value="Genomic_DNA"/>
</dbReference>
<dbReference type="InterPro" id="IPR018647">
    <property type="entry name" value="SLFN_3-like_DNA/RNA_helicase"/>
</dbReference>
<reference evidence="2 3" key="1">
    <citation type="submission" date="2020-06" db="EMBL/GenBank/DDBJ databases">
        <title>Actinomadura xiongansis sp. nov., isolated from soil of Baiyangdian.</title>
        <authorList>
            <person name="Zhang X."/>
        </authorList>
    </citation>
    <scope>NUCLEOTIDE SEQUENCE [LARGE SCALE GENOMIC DNA]</scope>
    <source>
        <strain evidence="2 3">HBUM206468</strain>
    </source>
</reference>
<protein>
    <submittedName>
        <fullName evidence="2">DUF2075 domain-containing protein</fullName>
    </submittedName>
</protein>
<dbReference type="Gene3D" id="3.40.50.300">
    <property type="entry name" value="P-loop containing nucleotide triphosphate hydrolases"/>
    <property type="match status" value="1"/>
</dbReference>
<dbReference type="Pfam" id="PF09848">
    <property type="entry name" value="SLFN-g3_helicase"/>
    <property type="match status" value="1"/>
</dbReference>
<dbReference type="SUPFAM" id="SSF52540">
    <property type="entry name" value="P-loop containing nucleoside triphosphate hydrolases"/>
    <property type="match status" value="1"/>
</dbReference>
<evidence type="ECO:0000259" key="1">
    <source>
        <dbReference type="Pfam" id="PF09848"/>
    </source>
</evidence>
<proteinExistence type="predicted"/>
<feature type="domain" description="Schlafen group 3-like DNA/RNA helicase" evidence="1">
    <location>
        <begin position="273"/>
        <end position="610"/>
    </location>
</feature>
<comment type="caution">
    <text evidence="2">The sequence shown here is derived from an EMBL/GenBank/DDBJ whole genome shotgun (WGS) entry which is preliminary data.</text>
</comment>
<accession>A0ABR7LVS0</accession>
<dbReference type="InterPro" id="IPR027417">
    <property type="entry name" value="P-loop_NTPase"/>
</dbReference>
<name>A0ABR7LVS0_9ACTN</name>
<gene>
    <name evidence="2" type="ORF">HKK74_24720</name>
</gene>
<evidence type="ECO:0000313" key="3">
    <source>
        <dbReference type="Proteomes" id="UP000805614"/>
    </source>
</evidence>
<keyword evidence="3" id="KW-1185">Reference proteome</keyword>
<dbReference type="Proteomes" id="UP000805614">
    <property type="component" value="Unassembled WGS sequence"/>
</dbReference>
<dbReference type="RefSeq" id="WP_187245716.1">
    <property type="nucleotide sequence ID" value="NZ_BAAAOK010000001.1"/>
</dbReference>